<dbReference type="Gene3D" id="1.25.40.10">
    <property type="entry name" value="Tetratricopeptide repeat domain"/>
    <property type="match status" value="2"/>
</dbReference>
<dbReference type="PROSITE" id="PS50005">
    <property type="entry name" value="TPR"/>
    <property type="match status" value="1"/>
</dbReference>
<evidence type="ECO:0000313" key="3">
    <source>
        <dbReference type="EMBL" id="KAK4213874.1"/>
    </source>
</evidence>
<organism evidence="3 4">
    <name type="scientific">Rhypophila decipiens</name>
    <dbReference type="NCBI Taxonomy" id="261697"/>
    <lineage>
        <taxon>Eukaryota</taxon>
        <taxon>Fungi</taxon>
        <taxon>Dikarya</taxon>
        <taxon>Ascomycota</taxon>
        <taxon>Pezizomycotina</taxon>
        <taxon>Sordariomycetes</taxon>
        <taxon>Sordariomycetidae</taxon>
        <taxon>Sordariales</taxon>
        <taxon>Naviculisporaceae</taxon>
        <taxon>Rhypophila</taxon>
    </lineage>
</organism>
<name>A0AAN6Y740_9PEZI</name>
<dbReference type="InterPro" id="IPR011990">
    <property type="entry name" value="TPR-like_helical_dom_sf"/>
</dbReference>
<dbReference type="InterPro" id="IPR049945">
    <property type="entry name" value="AAA_22"/>
</dbReference>
<dbReference type="EMBL" id="MU858102">
    <property type="protein sequence ID" value="KAK4213874.1"/>
    <property type="molecule type" value="Genomic_DNA"/>
</dbReference>
<keyword evidence="1" id="KW-0802">TPR repeat</keyword>
<dbReference type="InterPro" id="IPR019734">
    <property type="entry name" value="TPR_rpt"/>
</dbReference>
<dbReference type="SUPFAM" id="SSF52540">
    <property type="entry name" value="P-loop containing nucleoside triphosphate hydrolases"/>
    <property type="match status" value="1"/>
</dbReference>
<comment type="caution">
    <text evidence="3">The sequence shown here is derived from an EMBL/GenBank/DDBJ whole genome shotgun (WGS) entry which is preliminary data.</text>
</comment>
<dbReference type="SUPFAM" id="SSF48452">
    <property type="entry name" value="TPR-like"/>
    <property type="match status" value="3"/>
</dbReference>
<protein>
    <submittedName>
        <fullName evidence="3">N-terminal acetyltransferase A auxiliary subunit</fullName>
    </submittedName>
</protein>
<dbReference type="SMART" id="SM00028">
    <property type="entry name" value="TPR"/>
    <property type="match status" value="6"/>
</dbReference>
<dbReference type="PANTHER" id="PTHR46082">
    <property type="entry name" value="ATP/GTP-BINDING PROTEIN-RELATED"/>
    <property type="match status" value="1"/>
</dbReference>
<evidence type="ECO:0000256" key="1">
    <source>
        <dbReference type="PROSITE-ProRule" id="PRU00339"/>
    </source>
</evidence>
<dbReference type="Pfam" id="PF13374">
    <property type="entry name" value="TPR_10"/>
    <property type="match status" value="1"/>
</dbReference>
<feature type="domain" description="ORC1/DEAH AAA+ ATPase" evidence="2">
    <location>
        <begin position="77"/>
        <end position="195"/>
    </location>
</feature>
<proteinExistence type="predicted"/>
<sequence>MFASFGGLQKNIEGGNYESGGGVMNIVNNINRVSAEESAPSSKVSRVIPLPRNEDMVDRTHIFARLDALLPPKSDYQSAALCGLGGSGKTQVALEYAYNRCRDPACSVFWVHADNETTFAQDYKSIARRLGLAKLDGEKLLTAVRERIESGPPWLLVLDNADDLALFGVGLPSHNTSSGRPEELMSLYNYVPSSGTGTVLWTSRDERIVGTLVGSRRGIQVGPMSPGEAKILLGTSRNEEVASKEAVDAEKLLQELQWLPLAISQAGAYLRRTSTPITEYLSKLAEERWQTLKETEFDRHRRPNVPNSVLETWNISIERIRRENKMAYRIMHIIAYINNQDIPFEIMTAAGLFGDEGGVGDAGQNKGRVVKAVTRLKEFSFLGFLRGVDDTRSYEMHKLVQEATRYGLGVRNPENEIHFSGAALQIMAELFPERKREAWAECERYIAHAVQVDYLYDRGRWREKEPVDQRAYELRRAVLGEKHLDTIRSMAELATTYHQQGRYAEAESIYIKVLELRREVLGEKHPDTIWSMADLAATYHQQGRYAEAESIYIKVLELRREVRGEKHPDTIRSMADLAATYHQQGRYAEAEPMKIKVLELLQEVLGEKHPDTIRSMADLAATYYTQGRYTEAESIFIKVLELRREVLGEKHPDTIGSMADLAATYHQQGRYAEAEPIYIKVLELRREVLGEKHPDSLHAMHDLAITWNSRGRRDDAIGLMNKCLRLRQTALGPDHPFTKQSVQSLDSWENG</sequence>
<keyword evidence="4" id="KW-1185">Reference proteome</keyword>
<reference evidence="3" key="1">
    <citation type="journal article" date="2023" name="Mol. Phylogenet. Evol.">
        <title>Genome-scale phylogeny and comparative genomics of the fungal order Sordariales.</title>
        <authorList>
            <person name="Hensen N."/>
            <person name="Bonometti L."/>
            <person name="Westerberg I."/>
            <person name="Brannstrom I.O."/>
            <person name="Guillou S."/>
            <person name="Cros-Aarteil S."/>
            <person name="Calhoun S."/>
            <person name="Haridas S."/>
            <person name="Kuo A."/>
            <person name="Mondo S."/>
            <person name="Pangilinan J."/>
            <person name="Riley R."/>
            <person name="LaButti K."/>
            <person name="Andreopoulos B."/>
            <person name="Lipzen A."/>
            <person name="Chen C."/>
            <person name="Yan M."/>
            <person name="Daum C."/>
            <person name="Ng V."/>
            <person name="Clum A."/>
            <person name="Steindorff A."/>
            <person name="Ohm R.A."/>
            <person name="Martin F."/>
            <person name="Silar P."/>
            <person name="Natvig D.O."/>
            <person name="Lalanne C."/>
            <person name="Gautier V."/>
            <person name="Ament-Velasquez S.L."/>
            <person name="Kruys A."/>
            <person name="Hutchinson M.I."/>
            <person name="Powell A.J."/>
            <person name="Barry K."/>
            <person name="Miller A.N."/>
            <person name="Grigoriev I.V."/>
            <person name="Debuchy R."/>
            <person name="Gladieux P."/>
            <person name="Hiltunen Thoren M."/>
            <person name="Johannesson H."/>
        </authorList>
    </citation>
    <scope>NUCLEOTIDE SEQUENCE</scope>
    <source>
        <strain evidence="3">PSN293</strain>
    </source>
</reference>
<dbReference type="InterPro" id="IPR027417">
    <property type="entry name" value="P-loop_NTPase"/>
</dbReference>
<dbReference type="Pfam" id="PF13424">
    <property type="entry name" value="TPR_12"/>
    <property type="match status" value="3"/>
</dbReference>
<accession>A0AAN6Y740</accession>
<dbReference type="AlphaFoldDB" id="A0AAN6Y740"/>
<evidence type="ECO:0000259" key="2">
    <source>
        <dbReference type="Pfam" id="PF13401"/>
    </source>
</evidence>
<reference evidence="3" key="2">
    <citation type="submission" date="2023-05" db="EMBL/GenBank/DDBJ databases">
        <authorList>
            <consortium name="Lawrence Berkeley National Laboratory"/>
            <person name="Steindorff A."/>
            <person name="Hensen N."/>
            <person name="Bonometti L."/>
            <person name="Westerberg I."/>
            <person name="Brannstrom I.O."/>
            <person name="Guillou S."/>
            <person name="Cros-Aarteil S."/>
            <person name="Calhoun S."/>
            <person name="Haridas S."/>
            <person name="Kuo A."/>
            <person name="Mondo S."/>
            <person name="Pangilinan J."/>
            <person name="Riley R."/>
            <person name="Labutti K."/>
            <person name="Andreopoulos B."/>
            <person name="Lipzen A."/>
            <person name="Chen C."/>
            <person name="Yanf M."/>
            <person name="Daum C."/>
            <person name="Ng V."/>
            <person name="Clum A."/>
            <person name="Ohm R."/>
            <person name="Martin F."/>
            <person name="Silar P."/>
            <person name="Natvig D."/>
            <person name="Lalanne C."/>
            <person name="Gautier V."/>
            <person name="Ament-Velasquez S.L."/>
            <person name="Kruys A."/>
            <person name="Hutchinson M.I."/>
            <person name="Powell A.J."/>
            <person name="Barry K."/>
            <person name="Miller A.N."/>
            <person name="Grigoriev I.V."/>
            <person name="Debuchy R."/>
            <person name="Gladieux P."/>
            <person name="Thoren M.H."/>
            <person name="Johannesson H."/>
        </authorList>
    </citation>
    <scope>NUCLEOTIDE SEQUENCE</scope>
    <source>
        <strain evidence="3">PSN293</strain>
    </source>
</reference>
<dbReference type="Proteomes" id="UP001301769">
    <property type="component" value="Unassembled WGS sequence"/>
</dbReference>
<feature type="repeat" description="TPR" evidence="1">
    <location>
        <begin position="613"/>
        <end position="646"/>
    </location>
</feature>
<dbReference type="InterPro" id="IPR053137">
    <property type="entry name" value="NLR-like"/>
</dbReference>
<gene>
    <name evidence="3" type="ORF">QBC37DRAFT_387599</name>
</gene>
<evidence type="ECO:0000313" key="4">
    <source>
        <dbReference type="Proteomes" id="UP001301769"/>
    </source>
</evidence>
<dbReference type="GO" id="GO:0016887">
    <property type="term" value="F:ATP hydrolysis activity"/>
    <property type="evidence" value="ECO:0007669"/>
    <property type="project" value="InterPro"/>
</dbReference>
<dbReference type="PANTHER" id="PTHR46082:SF6">
    <property type="entry name" value="AAA+ ATPASE DOMAIN-CONTAINING PROTEIN-RELATED"/>
    <property type="match status" value="1"/>
</dbReference>
<dbReference type="Pfam" id="PF13401">
    <property type="entry name" value="AAA_22"/>
    <property type="match status" value="1"/>
</dbReference>
<dbReference type="Gene3D" id="3.40.50.300">
    <property type="entry name" value="P-loop containing nucleotide triphosphate hydrolases"/>
    <property type="match status" value="1"/>
</dbReference>